<gene>
    <name evidence="5" type="primary">LOC34619208</name>
</gene>
<evidence type="ECO:0000256" key="1">
    <source>
        <dbReference type="ARBA" id="ARBA00022614"/>
    </source>
</evidence>
<name>A0A6P6RRG1_9EIME</name>
<evidence type="ECO:0000256" key="2">
    <source>
        <dbReference type="ARBA" id="ARBA00022737"/>
    </source>
</evidence>
<dbReference type="Proteomes" id="UP000515125">
    <property type="component" value="Unplaced"/>
</dbReference>
<dbReference type="RefSeq" id="XP_026189695.1">
    <property type="nucleotide sequence ID" value="XM_026333910.1"/>
</dbReference>
<feature type="region of interest" description="Disordered" evidence="3">
    <location>
        <begin position="1"/>
        <end position="115"/>
    </location>
</feature>
<feature type="region of interest" description="Disordered" evidence="3">
    <location>
        <begin position="164"/>
        <end position="186"/>
    </location>
</feature>
<keyword evidence="2" id="KW-0677">Repeat</keyword>
<dbReference type="GO" id="GO:0005737">
    <property type="term" value="C:cytoplasm"/>
    <property type="evidence" value="ECO:0007669"/>
    <property type="project" value="TreeGrafter"/>
</dbReference>
<evidence type="ECO:0000313" key="5">
    <source>
        <dbReference type="RefSeq" id="XP_026189695.1"/>
    </source>
</evidence>
<feature type="compositionally biased region" description="Basic and acidic residues" evidence="3">
    <location>
        <begin position="169"/>
        <end position="181"/>
    </location>
</feature>
<evidence type="ECO:0000256" key="3">
    <source>
        <dbReference type="SAM" id="MobiDB-lite"/>
    </source>
</evidence>
<keyword evidence="4" id="KW-1185">Reference proteome</keyword>
<dbReference type="OrthoDB" id="361911at2759"/>
<reference evidence="5" key="1">
    <citation type="submission" date="2025-08" db="UniProtKB">
        <authorList>
            <consortium name="RefSeq"/>
        </authorList>
    </citation>
    <scope>IDENTIFICATION</scope>
</reference>
<dbReference type="SUPFAM" id="SSF52075">
    <property type="entry name" value="Outer arm dynein light chain 1"/>
    <property type="match status" value="1"/>
</dbReference>
<dbReference type="PANTHER" id="PTHR15454">
    <property type="entry name" value="NISCHARIN RELATED"/>
    <property type="match status" value="1"/>
</dbReference>
<dbReference type="AlphaFoldDB" id="A0A6P6RRG1"/>
<dbReference type="InterPro" id="IPR032675">
    <property type="entry name" value="LRR_dom_sf"/>
</dbReference>
<accession>A0A6P6RRG1</accession>
<evidence type="ECO:0000313" key="4">
    <source>
        <dbReference type="Proteomes" id="UP000515125"/>
    </source>
</evidence>
<organism evidence="4 5">
    <name type="scientific">Cyclospora cayetanensis</name>
    <dbReference type="NCBI Taxonomy" id="88456"/>
    <lineage>
        <taxon>Eukaryota</taxon>
        <taxon>Sar</taxon>
        <taxon>Alveolata</taxon>
        <taxon>Apicomplexa</taxon>
        <taxon>Conoidasida</taxon>
        <taxon>Coccidia</taxon>
        <taxon>Eucoccidiorida</taxon>
        <taxon>Eimeriorina</taxon>
        <taxon>Eimeriidae</taxon>
        <taxon>Cyclospora</taxon>
    </lineage>
</organism>
<proteinExistence type="predicted"/>
<dbReference type="PANTHER" id="PTHR15454:SF56">
    <property type="entry name" value="PROTEIN PHOSPHATASE 1 REGULATORY SUBUNIT 7-RELATED"/>
    <property type="match status" value="1"/>
</dbReference>
<dbReference type="Gene3D" id="3.80.10.10">
    <property type="entry name" value="Ribonuclease Inhibitor"/>
    <property type="match status" value="1"/>
</dbReference>
<keyword evidence="1" id="KW-0433">Leucine-rich repeat</keyword>
<feature type="compositionally biased region" description="Low complexity" evidence="3">
    <location>
        <begin position="8"/>
        <end position="28"/>
    </location>
</feature>
<protein>
    <submittedName>
        <fullName evidence="5">Uncharacterized protein LOC34619208</fullName>
    </submittedName>
</protein>
<dbReference type="GeneID" id="34619208"/>
<sequence>MGSRSGRSELGGAKGAAAKSGPSSGEGALSATRGSRAQNKIRKKHDEEKTRSAMGPRGGQKSVRKDQGKNPRATRRGGNGADVSPARRLRDRRGPVQQHMRGGGSSSSSGDESSGKLPLWAVAALKAGEEAKARAAAAAAARAALPPLPHVTLALIADVTHDQVTQQKNKQERQREKHSRGDSAPSGLSALEYLDLSCRGLTRMEGFDSLPNLKALILSSNEIILSRNEISEFPEPPQPLPHLRKLSLSHNKLKVTLQTKPTPTPCRGATSAWLARRPFARLLVGHKALAMCPESSQPCGRRIVEPMQIKDGPFGSSPHCWLASCCVLHGCAR</sequence>